<dbReference type="Proteomes" id="UP001482620">
    <property type="component" value="Unassembled WGS sequence"/>
</dbReference>
<proteinExistence type="predicted"/>
<name>A0ABV0UB10_9TELE</name>
<evidence type="ECO:0000313" key="2">
    <source>
        <dbReference type="Proteomes" id="UP001482620"/>
    </source>
</evidence>
<reference evidence="1 2" key="1">
    <citation type="submission" date="2021-06" db="EMBL/GenBank/DDBJ databases">
        <authorList>
            <person name="Palmer J.M."/>
        </authorList>
    </citation>
    <scope>NUCLEOTIDE SEQUENCE [LARGE SCALE GENOMIC DNA]</scope>
    <source>
        <strain evidence="2">if_2019</strain>
        <tissue evidence="1">Muscle</tissue>
    </source>
</reference>
<evidence type="ECO:0000313" key="1">
    <source>
        <dbReference type="EMBL" id="MEQ2240907.1"/>
    </source>
</evidence>
<accession>A0ABV0UB10</accession>
<keyword evidence="2" id="KW-1185">Reference proteome</keyword>
<organism evidence="1 2">
    <name type="scientific">Ilyodon furcidens</name>
    <name type="common">goldbreast splitfin</name>
    <dbReference type="NCBI Taxonomy" id="33524"/>
    <lineage>
        <taxon>Eukaryota</taxon>
        <taxon>Metazoa</taxon>
        <taxon>Chordata</taxon>
        <taxon>Craniata</taxon>
        <taxon>Vertebrata</taxon>
        <taxon>Euteleostomi</taxon>
        <taxon>Actinopterygii</taxon>
        <taxon>Neopterygii</taxon>
        <taxon>Teleostei</taxon>
        <taxon>Neoteleostei</taxon>
        <taxon>Acanthomorphata</taxon>
        <taxon>Ovalentaria</taxon>
        <taxon>Atherinomorphae</taxon>
        <taxon>Cyprinodontiformes</taxon>
        <taxon>Goodeidae</taxon>
        <taxon>Ilyodon</taxon>
    </lineage>
</organism>
<protein>
    <submittedName>
        <fullName evidence="1">Uncharacterized protein</fullName>
    </submittedName>
</protein>
<gene>
    <name evidence="1" type="ORF">ILYODFUR_019901</name>
</gene>
<dbReference type="EMBL" id="JAHRIQ010059946">
    <property type="protein sequence ID" value="MEQ2240907.1"/>
    <property type="molecule type" value="Genomic_DNA"/>
</dbReference>
<sequence>MGASNLDSFTQISVQRGKQNGLMESEVADLELPSHPKEVAHCGALHAVFESLNEWLIFSIECFDYLTPLSD</sequence>
<comment type="caution">
    <text evidence="1">The sequence shown here is derived from an EMBL/GenBank/DDBJ whole genome shotgun (WGS) entry which is preliminary data.</text>
</comment>